<dbReference type="AlphaFoldDB" id="A0AAD4Q992"/>
<gene>
    <name evidence="1" type="ORF">EDB92DRAFT_1895630</name>
</gene>
<proteinExistence type="predicted"/>
<reference evidence="1" key="1">
    <citation type="submission" date="2022-01" db="EMBL/GenBank/DDBJ databases">
        <title>Comparative genomics reveals a dynamic genome evolution in the ectomycorrhizal milk-cap (Lactarius) mushrooms.</title>
        <authorList>
            <consortium name="DOE Joint Genome Institute"/>
            <person name="Lebreton A."/>
            <person name="Tang N."/>
            <person name="Kuo A."/>
            <person name="LaButti K."/>
            <person name="Drula E."/>
            <person name="Barry K."/>
            <person name="Clum A."/>
            <person name="Lipzen A."/>
            <person name="Mousain D."/>
            <person name="Ng V."/>
            <person name="Wang R."/>
            <person name="Wang X."/>
            <person name="Dai Y."/>
            <person name="Henrissat B."/>
            <person name="Grigoriev I.V."/>
            <person name="Guerin-Laguette A."/>
            <person name="Yu F."/>
            <person name="Martin F.M."/>
        </authorList>
    </citation>
    <scope>NUCLEOTIDE SEQUENCE</scope>
    <source>
        <strain evidence="1">QP</strain>
    </source>
</reference>
<sequence>MAELIRNAKSASDWTQNELAAYNITVEYQDATTFFGTHTLPQPVTVNPVVLTATGPQLMTESAVDDFAVLLLRALRYNTRGRVLRTRKDIPLVICGENRHAKTDVCIVDQNEILLLVQEDKQHMDNSDPEPQLIAEAIAVFAANNRTRRQTSNLTPLDSKIMAGITMKGTAPIFYKIKVTAALVTSIGGGAYPQEATTVYAHIPNIPRPNRRWSEGMKPLDNRQVILSCYEAFKQFVN</sequence>
<organism evidence="1 2">
    <name type="scientific">Lactarius akahatsu</name>
    <dbReference type="NCBI Taxonomy" id="416441"/>
    <lineage>
        <taxon>Eukaryota</taxon>
        <taxon>Fungi</taxon>
        <taxon>Dikarya</taxon>
        <taxon>Basidiomycota</taxon>
        <taxon>Agaricomycotina</taxon>
        <taxon>Agaricomycetes</taxon>
        <taxon>Russulales</taxon>
        <taxon>Russulaceae</taxon>
        <taxon>Lactarius</taxon>
    </lineage>
</organism>
<comment type="caution">
    <text evidence="1">The sequence shown here is derived from an EMBL/GenBank/DDBJ whole genome shotgun (WGS) entry which is preliminary data.</text>
</comment>
<evidence type="ECO:0000313" key="2">
    <source>
        <dbReference type="Proteomes" id="UP001201163"/>
    </source>
</evidence>
<accession>A0AAD4Q992</accession>
<dbReference type="Proteomes" id="UP001201163">
    <property type="component" value="Unassembled WGS sequence"/>
</dbReference>
<evidence type="ECO:0000313" key="1">
    <source>
        <dbReference type="EMBL" id="KAH8982020.1"/>
    </source>
</evidence>
<keyword evidence="2" id="KW-1185">Reference proteome</keyword>
<name>A0AAD4Q992_9AGAM</name>
<protein>
    <submittedName>
        <fullName evidence="1">Uncharacterized protein</fullName>
    </submittedName>
</protein>
<dbReference type="EMBL" id="JAKELL010000107">
    <property type="protein sequence ID" value="KAH8982020.1"/>
    <property type="molecule type" value="Genomic_DNA"/>
</dbReference>